<evidence type="ECO:0000313" key="2">
    <source>
        <dbReference type="EMBL" id="KAL0958536.1"/>
    </source>
</evidence>
<proteinExistence type="predicted"/>
<reference evidence="3" key="1">
    <citation type="submission" date="2024-06" db="EMBL/GenBank/DDBJ databases">
        <title>Multi-omics analyses provide insights into the biosynthesis of the anticancer antibiotic pleurotin in Hohenbuehelia grisea.</title>
        <authorList>
            <person name="Weaver J.A."/>
            <person name="Alberti F."/>
        </authorList>
    </citation>
    <scope>NUCLEOTIDE SEQUENCE [LARGE SCALE GENOMIC DNA]</scope>
    <source>
        <strain evidence="3">T-177</strain>
    </source>
</reference>
<comment type="caution">
    <text evidence="2">The sequence shown here is derived from an EMBL/GenBank/DDBJ whole genome shotgun (WGS) entry which is preliminary data.</text>
</comment>
<dbReference type="EMBL" id="JASNQZ010000004">
    <property type="protein sequence ID" value="KAL0958536.1"/>
    <property type="molecule type" value="Genomic_DNA"/>
</dbReference>
<protein>
    <submittedName>
        <fullName evidence="2">Uncharacterized protein</fullName>
    </submittedName>
</protein>
<organism evidence="2 3">
    <name type="scientific">Hohenbuehelia grisea</name>
    <dbReference type="NCBI Taxonomy" id="104357"/>
    <lineage>
        <taxon>Eukaryota</taxon>
        <taxon>Fungi</taxon>
        <taxon>Dikarya</taxon>
        <taxon>Basidiomycota</taxon>
        <taxon>Agaricomycotina</taxon>
        <taxon>Agaricomycetes</taxon>
        <taxon>Agaricomycetidae</taxon>
        <taxon>Agaricales</taxon>
        <taxon>Pleurotineae</taxon>
        <taxon>Pleurotaceae</taxon>
        <taxon>Hohenbuehelia</taxon>
    </lineage>
</organism>
<sequence>MEPSSMPIAFLRDILIGLERESSMLPDPISLASSFVGFVDAAVKLKETLSKVVENNVRLRQIKSNVLHELTALERFCCSQISSWDMDEAGEVTTALNELKTNLLDVQARCEMYLASDPAHMPIRIKSWFKRNSIATDIHHLERGIRSCRFRFMAASFARIEYKVIVSQQESRNRLDHIEDLVACMLIQNAQGNVQHFPFLDASEPDEFEINFFRLQTRRLRSRLDDVISRWNSATELPSSNCEVMPVYAVYSPVDSFRKALIKSLQARQHLSRSSPGDLILQNIAYEILELAGYCDHISILGDAQPSIIGHLLKMSELATHVFRVLYHSTSCCEPFAQMLAYGLRLVSLFSTLLGDPQALPWTEQAVSACQIQFEKRNDMTSLRYLISALTAYTHHLFAQGEYEQALDCSRQRLLILRTSEVLDAPGENGLTWHASGEADVVFSSSCLITRSPMFAWREGGCLFDVALCFSLVGRYAEARVAGLDAANCVQALVCMHPDVARYAKSYRMFVSCLHEWVTIVPNPSLAEERAEATSIETIDDPSRASPPSSSTSSLALKTSTSSWSLE</sequence>
<feature type="region of interest" description="Disordered" evidence="1">
    <location>
        <begin position="531"/>
        <end position="567"/>
    </location>
</feature>
<keyword evidence="3" id="KW-1185">Reference proteome</keyword>
<evidence type="ECO:0000313" key="3">
    <source>
        <dbReference type="Proteomes" id="UP001556367"/>
    </source>
</evidence>
<feature type="compositionally biased region" description="Low complexity" evidence="1">
    <location>
        <begin position="544"/>
        <end position="567"/>
    </location>
</feature>
<dbReference type="Proteomes" id="UP001556367">
    <property type="component" value="Unassembled WGS sequence"/>
</dbReference>
<name>A0ABR3JSI5_9AGAR</name>
<evidence type="ECO:0000256" key="1">
    <source>
        <dbReference type="SAM" id="MobiDB-lite"/>
    </source>
</evidence>
<gene>
    <name evidence="2" type="ORF">HGRIS_000676</name>
</gene>
<accession>A0ABR3JSI5</accession>